<accession>A0A8E0RUT7</accession>
<evidence type="ECO:0000313" key="3">
    <source>
        <dbReference type="Proteomes" id="UP000728185"/>
    </source>
</evidence>
<dbReference type="Gene3D" id="3.40.50.300">
    <property type="entry name" value="P-loop containing nucleotide triphosphate hydrolases"/>
    <property type="match status" value="1"/>
</dbReference>
<sequence>MFIQLRIFLLLAKPCTCGILLQLQTSSFSNNPTLRQCVDFPFLTDDEVATWIVKGRFMFLMRGAPGSGKSLMARCFKTRFSTTKISSADKVWYLESNGEVYQCEVNRLSKDHEWCNQRARAFAEFGVCQLFTDNTNIRAWERRMFTEVARFHYIVIMVTPQIPRRLDTEGLAEHKCILLVLRRSSPTCAILNM</sequence>
<dbReference type="InterPro" id="IPR008431">
    <property type="entry name" value="CNPase"/>
</dbReference>
<keyword evidence="3" id="KW-1185">Reference proteome</keyword>
<organism evidence="2 3">
    <name type="scientific">Fasciolopsis buskii</name>
    <dbReference type="NCBI Taxonomy" id="27845"/>
    <lineage>
        <taxon>Eukaryota</taxon>
        <taxon>Metazoa</taxon>
        <taxon>Spiralia</taxon>
        <taxon>Lophotrochozoa</taxon>
        <taxon>Platyhelminthes</taxon>
        <taxon>Trematoda</taxon>
        <taxon>Digenea</taxon>
        <taxon>Plagiorchiida</taxon>
        <taxon>Echinostomata</taxon>
        <taxon>Echinostomatoidea</taxon>
        <taxon>Fasciolidae</taxon>
        <taxon>Fasciolopsis</taxon>
    </lineage>
</organism>
<dbReference type="PANTHER" id="PTHR10156">
    <property type="entry name" value="2',3'-CYCLIC-NUCLEOTIDE 3'-PHOSPHODIESTERASE"/>
    <property type="match status" value="1"/>
</dbReference>
<feature type="signal peptide" evidence="1">
    <location>
        <begin position="1"/>
        <end position="17"/>
    </location>
</feature>
<dbReference type="GO" id="GO:0005737">
    <property type="term" value="C:cytoplasm"/>
    <property type="evidence" value="ECO:0007669"/>
    <property type="project" value="TreeGrafter"/>
</dbReference>
<dbReference type="SUPFAM" id="SSF52540">
    <property type="entry name" value="P-loop containing nucleoside triphosphate hydrolases"/>
    <property type="match status" value="1"/>
</dbReference>
<keyword evidence="1" id="KW-0732">Signal</keyword>
<dbReference type="Proteomes" id="UP000728185">
    <property type="component" value="Unassembled WGS sequence"/>
</dbReference>
<name>A0A8E0RUT7_9TREM</name>
<dbReference type="AlphaFoldDB" id="A0A8E0RUT7"/>
<gene>
    <name evidence="2" type="ORF">FBUS_06437</name>
</gene>
<dbReference type="Pfam" id="PF13671">
    <property type="entry name" value="AAA_33"/>
    <property type="match status" value="1"/>
</dbReference>
<dbReference type="InterPro" id="IPR027417">
    <property type="entry name" value="P-loop_NTPase"/>
</dbReference>
<proteinExistence type="predicted"/>
<comment type="caution">
    <text evidence="2">The sequence shown here is derived from an EMBL/GenBank/DDBJ whole genome shotgun (WGS) entry which is preliminary data.</text>
</comment>
<dbReference type="GO" id="GO:0009214">
    <property type="term" value="P:cyclic nucleotide catabolic process"/>
    <property type="evidence" value="ECO:0007669"/>
    <property type="project" value="InterPro"/>
</dbReference>
<evidence type="ECO:0000256" key="1">
    <source>
        <dbReference type="SAM" id="SignalP"/>
    </source>
</evidence>
<dbReference type="EMBL" id="LUCM01007479">
    <property type="protein sequence ID" value="KAA0189881.1"/>
    <property type="molecule type" value="Genomic_DNA"/>
</dbReference>
<evidence type="ECO:0000313" key="2">
    <source>
        <dbReference type="EMBL" id="KAA0189881.1"/>
    </source>
</evidence>
<dbReference type="OrthoDB" id="3231855at2759"/>
<protein>
    <submittedName>
        <fullName evidence="2">2prime 3prime cyclic nucleotide</fullName>
    </submittedName>
</protein>
<dbReference type="PANTHER" id="PTHR10156:SF0">
    <property type="entry name" value="2',3'-CYCLIC-NUCLEOTIDE 3'-PHOSPHODIESTERASE"/>
    <property type="match status" value="1"/>
</dbReference>
<dbReference type="GO" id="GO:0004113">
    <property type="term" value="F:2',3'-cyclic-nucleotide 3'-phosphodiesterase activity"/>
    <property type="evidence" value="ECO:0007669"/>
    <property type="project" value="InterPro"/>
</dbReference>
<dbReference type="GO" id="GO:0016020">
    <property type="term" value="C:membrane"/>
    <property type="evidence" value="ECO:0007669"/>
    <property type="project" value="InterPro"/>
</dbReference>
<feature type="chain" id="PRO_5034976419" evidence="1">
    <location>
        <begin position="18"/>
        <end position="193"/>
    </location>
</feature>
<reference evidence="2" key="1">
    <citation type="submission" date="2019-05" db="EMBL/GenBank/DDBJ databases">
        <title>Annotation for the trematode Fasciolopsis buski.</title>
        <authorList>
            <person name="Choi Y.-J."/>
        </authorList>
    </citation>
    <scope>NUCLEOTIDE SEQUENCE</scope>
    <source>
        <strain evidence="2">HT</strain>
        <tissue evidence="2">Whole worm</tissue>
    </source>
</reference>